<dbReference type="InterPro" id="IPR050366">
    <property type="entry name" value="BP-dependent_transpt_permease"/>
</dbReference>
<dbReference type="Proteomes" id="UP000199494">
    <property type="component" value="Unassembled WGS sequence"/>
</dbReference>
<dbReference type="Pfam" id="PF00528">
    <property type="entry name" value="BPD_transp_1"/>
    <property type="match status" value="1"/>
</dbReference>
<dbReference type="STRING" id="530584.SAMN05421630_1059"/>
<comment type="subcellular location">
    <subcellularLocation>
        <location evidence="1 7">Cell membrane</location>
        <topology evidence="1 7">Multi-pass membrane protein</topology>
    </subcellularLocation>
</comment>
<feature type="transmembrane region" description="Helical" evidence="7">
    <location>
        <begin position="73"/>
        <end position="96"/>
    </location>
</feature>
<evidence type="ECO:0000256" key="4">
    <source>
        <dbReference type="ARBA" id="ARBA00022692"/>
    </source>
</evidence>
<evidence type="ECO:0000313" key="8">
    <source>
        <dbReference type="EMBL" id="SDC97720.1"/>
    </source>
</evidence>
<comment type="similarity">
    <text evidence="7">Belongs to the binding-protein-dependent transport system permease family.</text>
</comment>
<dbReference type="EMBL" id="FMZE01000005">
    <property type="protein sequence ID" value="SDC97720.1"/>
    <property type="molecule type" value="Genomic_DNA"/>
</dbReference>
<feature type="transmembrane region" description="Helical" evidence="7">
    <location>
        <begin position="134"/>
        <end position="152"/>
    </location>
</feature>
<keyword evidence="6 7" id="KW-0472">Membrane</keyword>
<proteinExistence type="inferred from homology"/>
<dbReference type="PANTHER" id="PTHR43386:SF25">
    <property type="entry name" value="PEPTIDE ABC TRANSPORTER PERMEASE PROTEIN"/>
    <property type="match status" value="1"/>
</dbReference>
<sequence length="275" mass="28593">MKRRSFSLFAGGLLLVLFLGSGLLSLFWTPFAADTIDIPHRLAPPGTDGHLLGTDALGRDVVSQLMAGARNSMLVAVVSTVLATVPGVLAGLVIAGAGRTARTVMSRLVDLGVALPGILIALVLATTLGAGNSAAIIAIVISFIPIVIRVTMAPARQVLALDYVEAARAYGRGRYFVLFRHVLPGITPVLIVLSSVLFASAILTEAALSYLGAGAQRPVPSWGRMLNEAQATIDIAPQLVVFPGLAIVVAVLGFNLFGDGVRAVLDPRQARTVVS</sequence>
<evidence type="ECO:0000256" key="2">
    <source>
        <dbReference type="ARBA" id="ARBA00022448"/>
    </source>
</evidence>
<keyword evidence="3" id="KW-1003">Cell membrane</keyword>
<organism evidence="8 9">
    <name type="scientific">Prauserella marina</name>
    <dbReference type="NCBI Taxonomy" id="530584"/>
    <lineage>
        <taxon>Bacteria</taxon>
        <taxon>Bacillati</taxon>
        <taxon>Actinomycetota</taxon>
        <taxon>Actinomycetes</taxon>
        <taxon>Pseudonocardiales</taxon>
        <taxon>Pseudonocardiaceae</taxon>
        <taxon>Prauserella</taxon>
    </lineage>
</organism>
<dbReference type="Gene3D" id="1.10.3720.10">
    <property type="entry name" value="MetI-like"/>
    <property type="match status" value="1"/>
</dbReference>
<dbReference type="InterPro" id="IPR035906">
    <property type="entry name" value="MetI-like_sf"/>
</dbReference>
<evidence type="ECO:0000256" key="1">
    <source>
        <dbReference type="ARBA" id="ARBA00004651"/>
    </source>
</evidence>
<evidence type="ECO:0000256" key="5">
    <source>
        <dbReference type="ARBA" id="ARBA00022989"/>
    </source>
</evidence>
<protein>
    <submittedName>
        <fullName evidence="8">Peptide/nickel transport system permease protein</fullName>
    </submittedName>
</protein>
<evidence type="ECO:0000256" key="6">
    <source>
        <dbReference type="ARBA" id="ARBA00023136"/>
    </source>
</evidence>
<dbReference type="SUPFAM" id="SSF161098">
    <property type="entry name" value="MetI-like"/>
    <property type="match status" value="1"/>
</dbReference>
<keyword evidence="4 7" id="KW-0812">Transmembrane</keyword>
<accession>A0A222VQ72</accession>
<dbReference type="PROSITE" id="PS50928">
    <property type="entry name" value="ABC_TM1"/>
    <property type="match status" value="1"/>
</dbReference>
<evidence type="ECO:0000313" key="9">
    <source>
        <dbReference type="Proteomes" id="UP000199494"/>
    </source>
</evidence>
<dbReference type="InterPro" id="IPR000515">
    <property type="entry name" value="MetI-like"/>
</dbReference>
<reference evidence="8 9" key="1">
    <citation type="submission" date="2016-10" db="EMBL/GenBank/DDBJ databases">
        <authorList>
            <person name="de Groot N.N."/>
        </authorList>
    </citation>
    <scope>NUCLEOTIDE SEQUENCE [LARGE SCALE GENOMIC DNA]</scope>
    <source>
        <strain evidence="8 9">CGMCC 4.5506</strain>
    </source>
</reference>
<feature type="transmembrane region" description="Helical" evidence="7">
    <location>
        <begin position="182"/>
        <end position="203"/>
    </location>
</feature>
<dbReference type="CDD" id="cd06261">
    <property type="entry name" value="TM_PBP2"/>
    <property type="match status" value="1"/>
</dbReference>
<name>A0A222VQ72_9PSEU</name>
<keyword evidence="9" id="KW-1185">Reference proteome</keyword>
<gene>
    <name evidence="8" type="ORF">SAMN05421630_1059</name>
</gene>
<dbReference type="AlphaFoldDB" id="A0A222VQ72"/>
<dbReference type="PANTHER" id="PTHR43386">
    <property type="entry name" value="OLIGOPEPTIDE TRANSPORT SYSTEM PERMEASE PROTEIN APPC"/>
    <property type="match status" value="1"/>
</dbReference>
<dbReference type="OrthoDB" id="3531748at2"/>
<keyword evidence="5 7" id="KW-1133">Transmembrane helix</keyword>
<evidence type="ECO:0000256" key="3">
    <source>
        <dbReference type="ARBA" id="ARBA00022475"/>
    </source>
</evidence>
<feature type="transmembrane region" description="Helical" evidence="7">
    <location>
        <begin position="108"/>
        <end position="128"/>
    </location>
</feature>
<evidence type="ECO:0000256" key="7">
    <source>
        <dbReference type="RuleBase" id="RU363032"/>
    </source>
</evidence>
<dbReference type="KEGG" id="pmad:BAY61_14825"/>
<keyword evidence="2 7" id="KW-0813">Transport</keyword>
<dbReference type="GO" id="GO:0055085">
    <property type="term" value="P:transmembrane transport"/>
    <property type="evidence" value="ECO:0007669"/>
    <property type="project" value="InterPro"/>
</dbReference>
<dbReference type="GO" id="GO:0005886">
    <property type="term" value="C:plasma membrane"/>
    <property type="evidence" value="ECO:0007669"/>
    <property type="project" value="UniProtKB-SubCell"/>
</dbReference>
<dbReference type="RefSeq" id="WP_091804050.1">
    <property type="nucleotide sequence ID" value="NZ_CP016353.1"/>
</dbReference>
<feature type="transmembrane region" description="Helical" evidence="7">
    <location>
        <begin position="235"/>
        <end position="258"/>
    </location>
</feature>